<dbReference type="GO" id="GO:0030261">
    <property type="term" value="P:chromosome condensation"/>
    <property type="evidence" value="ECO:0007669"/>
    <property type="project" value="InterPro"/>
</dbReference>
<evidence type="ECO:0000313" key="3">
    <source>
        <dbReference type="EMBL" id="TDE03037.1"/>
    </source>
</evidence>
<evidence type="ECO:0000259" key="2">
    <source>
        <dbReference type="Pfam" id="PF04310"/>
    </source>
</evidence>
<reference evidence="3 4" key="1">
    <citation type="submission" date="2019-03" db="EMBL/GenBank/DDBJ databases">
        <title>Flavobacterium LB-D12 sp. nov., isolated from arctic soil.</title>
        <authorList>
            <person name="Chaudhary D.K."/>
        </authorList>
    </citation>
    <scope>NUCLEOTIDE SEQUENCE [LARGE SCALE GENOMIC DNA]</scope>
    <source>
        <strain evidence="3 4">LB-D12</strain>
    </source>
</reference>
<evidence type="ECO:0000256" key="1">
    <source>
        <dbReference type="SAM" id="Coils"/>
    </source>
</evidence>
<dbReference type="GO" id="GO:0003677">
    <property type="term" value="F:DNA binding"/>
    <property type="evidence" value="ECO:0007669"/>
    <property type="project" value="InterPro"/>
</dbReference>
<keyword evidence="1" id="KW-0175">Coiled coil</keyword>
<dbReference type="AlphaFoldDB" id="A0A4R5CTU0"/>
<name>A0A4R5CTU0_9FLAO</name>
<dbReference type="Pfam" id="PF04310">
    <property type="entry name" value="MukB"/>
    <property type="match status" value="1"/>
</dbReference>
<sequence length="1050" mass="121111">MNNPKIYSLSTVGIVKHYNQDYLLHEQRTDFTGNNGIGKSILADLIQLIFIHDDSLIEFGTYSMDKDGRSAYTLPKDTSEGYAFMNIEVSENAFITIGVCIPNKRSKRLKPFVILKDLDLDKNIEELTFSASQLPFHNKFINHGQFLGLADLTRHFRDEHALCLQYFITNDDKSRYYSFLYKKDILSINLSIRSNLKSFAKIIQSFSRAKSLNLKNSKSLKDFIFEDTEKDYQELFISHKKELERQIQEYKSLEKEIEELENKQVALTHLKTIEDEKRIAHLISIKSEIYQFKKSRSSSTAKYNASRSSLEGFKKNLDNLKAREPRLSCILLTKETSVSLLRNEVNALRKYEEYSKEIEKLRQEKKSIEDCDAPVVSTFEKNDTNPDDYQTQDLIKRIKEFKDIFIQYGSVPDMLAKVEQQRSVLSKRRTELQKEFAANETILSLIKLREDGSILSQVIDKKQSLSSGQEATLFNLIDTHWGKPSSPSDGTMYTESLSAFSKENIIPDQASGGYWLRMGQINRFIPPLQQAQLFNDPDKLDQALKDMESTITAAKSALQAEQKALDDFERGSSFQHEKINLDYQLDQRLKDFTAYENYETTAYLISQLDERFEKIVQEIQSCKDKQKELGLTSRIDTSKSVEFYEKDLTAKNKNLIKISSQIATEDTRIKTLKDELIPSMESKCSSDEIDAIKFTEKYDQKLTDFKKLYPEEDPKNYDQGSIRTISSEELVQKYQSVRERYNQEYMLIVAKFEDTSNEKNTEVNDQVNQLKYNFHILEQALLGSRIKHIDNITEILRELNGSRLGIVEAIFETMLEIFSQTSKKFSQYRSVINGLNEFFKGKVISNKYYFQIQFEARKDFTIDWIYKLQDESASAYKSGEIAFSDISVESFVEDFFKKATGFKRGIKFSDLLDPRTYFELNTKLENEAGDKETPGSTGETYAALVLLGIGRLSKVQSDSKKGIKFIILEETANLDATNFGTFPDLAKEHGYQIITMTPKPYGSDSEDGWIIHHLIPGKIDTDINFPIPSSYVKTNRTSTPLLEYIKSQKK</sequence>
<feature type="coiled-coil region" evidence="1">
    <location>
        <begin position="236"/>
        <end position="270"/>
    </location>
</feature>
<feature type="domain" description="MukB N-terminal" evidence="2">
    <location>
        <begin position="5"/>
        <end position="226"/>
    </location>
</feature>
<proteinExistence type="predicted"/>
<dbReference type="RefSeq" id="WP_132066682.1">
    <property type="nucleotide sequence ID" value="NZ_SMFN01000013.1"/>
</dbReference>
<comment type="caution">
    <text evidence="3">The sequence shown here is derived from an EMBL/GenBank/DDBJ whole genome shotgun (WGS) entry which is preliminary data.</text>
</comment>
<feature type="coiled-coil region" evidence="1">
    <location>
        <begin position="303"/>
        <end position="371"/>
    </location>
</feature>
<accession>A0A4R5CTU0</accession>
<dbReference type="Proteomes" id="UP000294644">
    <property type="component" value="Unassembled WGS sequence"/>
</dbReference>
<evidence type="ECO:0000313" key="4">
    <source>
        <dbReference type="Proteomes" id="UP000294644"/>
    </source>
</evidence>
<dbReference type="GO" id="GO:0009295">
    <property type="term" value="C:nucleoid"/>
    <property type="evidence" value="ECO:0007669"/>
    <property type="project" value="InterPro"/>
</dbReference>
<dbReference type="InterPro" id="IPR007406">
    <property type="entry name" value="MukB_N_dom"/>
</dbReference>
<gene>
    <name evidence="3" type="ORF">E0F91_11710</name>
</gene>
<dbReference type="GO" id="GO:0005524">
    <property type="term" value="F:ATP binding"/>
    <property type="evidence" value="ECO:0007669"/>
    <property type="project" value="InterPro"/>
</dbReference>
<organism evidence="3 4">
    <name type="scientific">Flavobacterium sandaracinum</name>
    <dbReference type="NCBI Taxonomy" id="2541733"/>
    <lineage>
        <taxon>Bacteria</taxon>
        <taxon>Pseudomonadati</taxon>
        <taxon>Bacteroidota</taxon>
        <taxon>Flavobacteriia</taxon>
        <taxon>Flavobacteriales</taxon>
        <taxon>Flavobacteriaceae</taxon>
        <taxon>Flavobacterium</taxon>
    </lineage>
</organism>
<keyword evidence="4" id="KW-1185">Reference proteome</keyword>
<protein>
    <recommendedName>
        <fullName evidence="2">MukB N-terminal domain-containing protein</fullName>
    </recommendedName>
</protein>
<dbReference type="Gene3D" id="3.40.1140.10">
    <property type="match status" value="1"/>
</dbReference>
<dbReference type="GO" id="GO:0007059">
    <property type="term" value="P:chromosome segregation"/>
    <property type="evidence" value="ECO:0007669"/>
    <property type="project" value="InterPro"/>
</dbReference>
<dbReference type="OrthoDB" id="603257at2"/>
<dbReference type="EMBL" id="SMFN01000013">
    <property type="protein sequence ID" value="TDE03037.1"/>
    <property type="molecule type" value="Genomic_DNA"/>
</dbReference>